<evidence type="ECO:0000313" key="2">
    <source>
        <dbReference type="Proteomes" id="UP000886501"/>
    </source>
</evidence>
<dbReference type="Proteomes" id="UP000886501">
    <property type="component" value="Unassembled WGS sequence"/>
</dbReference>
<organism evidence="1 2">
    <name type="scientific">Thelephora ganbajun</name>
    <name type="common">Ganba fungus</name>
    <dbReference type="NCBI Taxonomy" id="370292"/>
    <lineage>
        <taxon>Eukaryota</taxon>
        <taxon>Fungi</taxon>
        <taxon>Dikarya</taxon>
        <taxon>Basidiomycota</taxon>
        <taxon>Agaricomycotina</taxon>
        <taxon>Agaricomycetes</taxon>
        <taxon>Thelephorales</taxon>
        <taxon>Thelephoraceae</taxon>
        <taxon>Thelephora</taxon>
    </lineage>
</organism>
<gene>
    <name evidence="1" type="ORF">BDM02DRAFT_3188055</name>
</gene>
<accession>A0ACB6ZCM0</accession>
<protein>
    <submittedName>
        <fullName evidence="1">Phosphatases II</fullName>
    </submittedName>
</protein>
<comment type="caution">
    <text evidence="1">The sequence shown here is derived from an EMBL/GenBank/DDBJ whole genome shotgun (WGS) entry which is preliminary data.</text>
</comment>
<dbReference type="EMBL" id="MU118036">
    <property type="protein sequence ID" value="KAF9647314.1"/>
    <property type="molecule type" value="Genomic_DNA"/>
</dbReference>
<reference evidence="1" key="1">
    <citation type="submission" date="2019-10" db="EMBL/GenBank/DDBJ databases">
        <authorList>
            <consortium name="DOE Joint Genome Institute"/>
            <person name="Kuo A."/>
            <person name="Miyauchi S."/>
            <person name="Kiss E."/>
            <person name="Drula E."/>
            <person name="Kohler A."/>
            <person name="Sanchez-Garcia M."/>
            <person name="Andreopoulos B."/>
            <person name="Barry K.W."/>
            <person name="Bonito G."/>
            <person name="Buee M."/>
            <person name="Carver A."/>
            <person name="Chen C."/>
            <person name="Cichocki N."/>
            <person name="Clum A."/>
            <person name="Culley D."/>
            <person name="Crous P.W."/>
            <person name="Fauchery L."/>
            <person name="Girlanda M."/>
            <person name="Hayes R."/>
            <person name="Keri Z."/>
            <person name="Labutti K."/>
            <person name="Lipzen A."/>
            <person name="Lombard V."/>
            <person name="Magnuson J."/>
            <person name="Maillard F."/>
            <person name="Morin E."/>
            <person name="Murat C."/>
            <person name="Nolan M."/>
            <person name="Ohm R."/>
            <person name="Pangilinan J."/>
            <person name="Pereira M."/>
            <person name="Perotto S."/>
            <person name="Peter M."/>
            <person name="Riley R."/>
            <person name="Sitrit Y."/>
            <person name="Stielow B."/>
            <person name="Szollosi G."/>
            <person name="Zifcakova L."/>
            <person name="Stursova M."/>
            <person name="Spatafora J.W."/>
            <person name="Tedersoo L."/>
            <person name="Vaario L.-M."/>
            <person name="Yamada A."/>
            <person name="Yan M."/>
            <person name="Wang P."/>
            <person name="Xu J."/>
            <person name="Bruns T."/>
            <person name="Baldrian P."/>
            <person name="Vilgalys R."/>
            <person name="Henrissat B."/>
            <person name="Grigoriev I.V."/>
            <person name="Hibbett D."/>
            <person name="Nagy L.G."/>
            <person name="Martin F.M."/>
        </authorList>
    </citation>
    <scope>NUCLEOTIDE SEQUENCE</scope>
    <source>
        <strain evidence="1">P2</strain>
    </source>
</reference>
<proteinExistence type="predicted"/>
<reference evidence="1" key="2">
    <citation type="journal article" date="2020" name="Nat. Commun.">
        <title>Large-scale genome sequencing of mycorrhizal fungi provides insights into the early evolution of symbiotic traits.</title>
        <authorList>
            <person name="Miyauchi S."/>
            <person name="Kiss E."/>
            <person name="Kuo A."/>
            <person name="Drula E."/>
            <person name="Kohler A."/>
            <person name="Sanchez-Garcia M."/>
            <person name="Morin E."/>
            <person name="Andreopoulos B."/>
            <person name="Barry K.W."/>
            <person name="Bonito G."/>
            <person name="Buee M."/>
            <person name="Carver A."/>
            <person name="Chen C."/>
            <person name="Cichocki N."/>
            <person name="Clum A."/>
            <person name="Culley D."/>
            <person name="Crous P.W."/>
            <person name="Fauchery L."/>
            <person name="Girlanda M."/>
            <person name="Hayes R.D."/>
            <person name="Keri Z."/>
            <person name="LaButti K."/>
            <person name="Lipzen A."/>
            <person name="Lombard V."/>
            <person name="Magnuson J."/>
            <person name="Maillard F."/>
            <person name="Murat C."/>
            <person name="Nolan M."/>
            <person name="Ohm R.A."/>
            <person name="Pangilinan J."/>
            <person name="Pereira M.F."/>
            <person name="Perotto S."/>
            <person name="Peter M."/>
            <person name="Pfister S."/>
            <person name="Riley R."/>
            <person name="Sitrit Y."/>
            <person name="Stielow J.B."/>
            <person name="Szollosi G."/>
            <person name="Zifcakova L."/>
            <person name="Stursova M."/>
            <person name="Spatafora J.W."/>
            <person name="Tedersoo L."/>
            <person name="Vaario L.M."/>
            <person name="Yamada A."/>
            <person name="Yan M."/>
            <person name="Wang P."/>
            <person name="Xu J."/>
            <person name="Bruns T."/>
            <person name="Baldrian P."/>
            <person name="Vilgalys R."/>
            <person name="Dunand C."/>
            <person name="Henrissat B."/>
            <person name="Grigoriev I.V."/>
            <person name="Hibbett D."/>
            <person name="Nagy L.G."/>
            <person name="Martin F.M."/>
        </authorList>
    </citation>
    <scope>NUCLEOTIDE SEQUENCE</scope>
    <source>
        <strain evidence="1">P2</strain>
    </source>
</reference>
<keyword evidence="2" id="KW-1185">Reference proteome</keyword>
<evidence type="ECO:0000313" key="1">
    <source>
        <dbReference type="EMBL" id="KAF9647314.1"/>
    </source>
</evidence>
<name>A0ACB6ZCM0_THEGA</name>
<sequence>MSFPSSRERLALQLAHLASQHQQSEYNCLKFGPNGAAATYVPISLHTPDRVKFIRAHQESLADIQAWWIATKQTPLMTPSAESPQLCAMLQSKNLIQEISAAMGETLPNNNNAFTTSSIIKTSESHPINTSTIVTPELLPVISSHLVRNPYPYPILYELPPPFRLHRVNRRPPFTNIPPPPIPHQLSDEIPTLSPHAGLRNGASVSQALQLAMSTGITGRVRNLPSRVPTPLGLKATPAFHERAITLETKQPVIGNMLLSSCPGKKVRLTGPVNGRVGVCRDLSRDLERMRTLGVGCIICCLDDTELTYLGVSWSDYARIADEICIDVLRIPLPEGLTPLDVASFDIHMTRLIDAYTLKGVNVLCHCRGGVGRAGLVACCWMLKMGLCGWLEGERELISPRGATPSTDDSETDTDAEDGQPIRTDTIQMVERVISVVRRRRSVKAIESSEQVLFLVEFVEYLRSRGRDRDSESE</sequence>